<dbReference type="Pfam" id="PF02769">
    <property type="entry name" value="AIRS_C"/>
    <property type="match status" value="2"/>
</dbReference>
<dbReference type="Pfam" id="PF18076">
    <property type="entry name" value="FGAR-AT_N"/>
    <property type="match status" value="1"/>
</dbReference>
<dbReference type="Pfam" id="PF18072">
    <property type="entry name" value="FGAR-AT_linker"/>
    <property type="match status" value="1"/>
</dbReference>
<feature type="domain" description="Phosphoribosylformylglycinamidine synthase N-terminal" evidence="20">
    <location>
        <begin position="42"/>
        <end position="169"/>
    </location>
</feature>
<evidence type="ECO:0000313" key="23">
    <source>
        <dbReference type="RefSeq" id="XP_031564988.1"/>
    </source>
</evidence>
<keyword evidence="6" id="KW-0597">Phosphoprotein</keyword>
<dbReference type="GO" id="GO:0004642">
    <property type="term" value="F:phosphoribosylformylglycinamidine synthase activity"/>
    <property type="evidence" value="ECO:0007669"/>
    <property type="project" value="UniProtKB-EC"/>
</dbReference>
<comment type="function">
    <text evidence="16">Phosphoribosylformylglycinamidine synthase involved in the purines biosynthetic pathway. Catalyzes the ATP-dependent conversion of formylglycinamide ribonucleotide (FGAR) and glutamine to yield formylglycinamidine ribonucleotide (FGAM) and glutamate.</text>
</comment>
<evidence type="ECO:0000256" key="5">
    <source>
        <dbReference type="ARBA" id="ARBA00022490"/>
    </source>
</evidence>
<dbReference type="CDD" id="cd02204">
    <property type="entry name" value="PurL_repeat2"/>
    <property type="match status" value="1"/>
</dbReference>
<keyword evidence="9" id="KW-0547">Nucleotide-binding</keyword>
<dbReference type="NCBIfam" id="TIGR01735">
    <property type="entry name" value="FGAM_synt"/>
    <property type="match status" value="1"/>
</dbReference>
<evidence type="ECO:0000256" key="17">
    <source>
        <dbReference type="ARBA" id="ARBA00071729"/>
    </source>
</evidence>
<feature type="domain" description="PurM-like C-terminal" evidence="18">
    <location>
        <begin position="879"/>
        <end position="1006"/>
    </location>
</feature>
<dbReference type="FunFam" id="3.40.50.880:FF:000014">
    <property type="entry name" value="Phosphoribosylformylglycinamidine synthase, putative"/>
    <property type="match status" value="1"/>
</dbReference>
<dbReference type="Gene3D" id="3.30.1330.10">
    <property type="entry name" value="PurM-like, N-terminal domain"/>
    <property type="match status" value="2"/>
</dbReference>
<evidence type="ECO:0000256" key="14">
    <source>
        <dbReference type="ARBA" id="ARBA00029823"/>
    </source>
</evidence>
<evidence type="ECO:0000256" key="16">
    <source>
        <dbReference type="ARBA" id="ARBA00057317"/>
    </source>
</evidence>
<dbReference type="InParanoid" id="A0A6P8IA67"/>
<dbReference type="FunFam" id="1.10.8.750:FF:000001">
    <property type="entry name" value="Putative phosphoribosylformylglycinamidine synthase"/>
    <property type="match status" value="1"/>
</dbReference>
<comment type="subcellular location">
    <subcellularLocation>
        <location evidence="1">Cytoplasm</location>
    </subcellularLocation>
</comment>
<feature type="domain" description="PurM-like C-terminal" evidence="18">
    <location>
        <begin position="461"/>
        <end position="616"/>
    </location>
</feature>
<evidence type="ECO:0000256" key="10">
    <source>
        <dbReference type="ARBA" id="ARBA00022755"/>
    </source>
</evidence>
<keyword evidence="8" id="KW-0479">Metal-binding</keyword>
<dbReference type="NCBIfam" id="NF003672">
    <property type="entry name" value="PRK05297.1"/>
    <property type="match status" value="1"/>
</dbReference>
<keyword evidence="22" id="KW-1185">Reference proteome</keyword>
<organism evidence="22 23">
    <name type="scientific">Actinia tenebrosa</name>
    <name type="common">Australian red waratah sea anemone</name>
    <dbReference type="NCBI Taxonomy" id="6105"/>
    <lineage>
        <taxon>Eukaryota</taxon>
        <taxon>Metazoa</taxon>
        <taxon>Cnidaria</taxon>
        <taxon>Anthozoa</taxon>
        <taxon>Hexacorallia</taxon>
        <taxon>Actiniaria</taxon>
        <taxon>Actiniidae</taxon>
        <taxon>Actinia</taxon>
    </lineage>
</organism>
<evidence type="ECO:0000259" key="18">
    <source>
        <dbReference type="Pfam" id="PF02769"/>
    </source>
</evidence>
<dbReference type="InterPro" id="IPR040707">
    <property type="entry name" value="FGAR-AT_N"/>
</dbReference>
<dbReference type="Gene3D" id="3.90.650.10">
    <property type="entry name" value="PurM-like C-terminal domain"/>
    <property type="match status" value="2"/>
</dbReference>
<dbReference type="InterPro" id="IPR029062">
    <property type="entry name" value="Class_I_gatase-like"/>
</dbReference>
<dbReference type="HAMAP" id="MF_00419">
    <property type="entry name" value="PurL_1"/>
    <property type="match status" value="1"/>
</dbReference>
<feature type="domain" description="FGAR-AT PurM N-terminal-like" evidence="21">
    <location>
        <begin position="694"/>
        <end position="848"/>
    </location>
</feature>
<evidence type="ECO:0000256" key="8">
    <source>
        <dbReference type="ARBA" id="ARBA00022723"/>
    </source>
</evidence>
<evidence type="ECO:0000256" key="3">
    <source>
        <dbReference type="ARBA" id="ARBA00008608"/>
    </source>
</evidence>
<dbReference type="FunFam" id="3.30.1330.10:FF:000007">
    <property type="entry name" value="Phosphoribosylformylglycinamidine synthase, putative"/>
    <property type="match status" value="1"/>
</dbReference>
<comment type="similarity">
    <text evidence="3">In the N-terminal section; belongs to the FGAMS family.</text>
</comment>
<dbReference type="InterPro" id="IPR036921">
    <property type="entry name" value="PurM-like_N_sf"/>
</dbReference>
<keyword evidence="13" id="KW-0315">Glutamine amidotransferase</keyword>
<keyword evidence="11" id="KW-0067">ATP-binding</keyword>
<gene>
    <name evidence="23" type="primary">LOC116300291</name>
</gene>
<proteinExistence type="inferred from homology"/>
<evidence type="ECO:0000256" key="11">
    <source>
        <dbReference type="ARBA" id="ARBA00022840"/>
    </source>
</evidence>
<name>A0A6P8IA67_ACTTE</name>
<dbReference type="SUPFAM" id="SSF56042">
    <property type="entry name" value="PurM C-terminal domain-like"/>
    <property type="match status" value="2"/>
</dbReference>
<evidence type="ECO:0000256" key="7">
    <source>
        <dbReference type="ARBA" id="ARBA00022598"/>
    </source>
</evidence>
<dbReference type="SUPFAM" id="SSF55326">
    <property type="entry name" value="PurM N-terminal domain-like"/>
    <property type="match status" value="2"/>
</dbReference>
<dbReference type="PANTHER" id="PTHR10099:SF1">
    <property type="entry name" value="PHOSPHORIBOSYLFORMYLGLYCINAMIDINE SYNTHASE"/>
    <property type="match status" value="1"/>
</dbReference>
<keyword evidence="7" id="KW-0436">Ligase</keyword>
<sequence length="1359" mass="148909">MPSSVYGFYQVPGLSSEAQEVTLTALKAAIPRLDITKFESELCFYVGVENQLTKVEEESLRRIFSRSFEKEKTTRTSHLYTKGNTFKDSTNSIIIEIGPRLNFSTAFSTNAVSICQSIGLKKVERVERSRRYLVEFHDKDETQISSVLNKDEELALVHLLHDRMTECRYVKPIESFEVDVHPEQWYEIDVMGQGKPALEKINKDLGLAFDDWDLEYYSEVFKERVGRNPTSVECFDLAQSNSEHSRHWFFRGRLVIDGKEIDSSLMKMVMKTQETSNDNNVIKFSDNSSSISGFSVPILKPDNPKTASKFHMKKDITRHIIFSAETHNFPTGVAPFSGATTGTGGRIRDIQATGRGAHVIAGTAGYCFGNLQIPGYKLPWEDPDLTYPPNMAPALEVAVEASNGASDYGNKFGEPVLAGFARSFGMKLPSGERREWVKPIMFSGGIGSIDAANITKLHPQQGMEVVKVGGSVYRIGVGGGAASSIQVQGDNVSELDFGAVQRGDAEMEQKMNRAIRACLELDSNLICSIHDQGAGGNGNVLKEICEPAGAMIQVKDFTLGDPTLSVLEIWGAEYQESNALLVRKEDKKSLKEICCREKVPVDFVGNITGDGHIVLEDALCTNGSTKSLVEKAAKRKKTAIYPVDLELDVVLGKMPRKVFNLERIQTKLRQLEIDCNLTLREALDRVLRLPSVASKRYLTNKVDRSVTGLVAQQQCVGPLHTPVADVAVTALSHFDTCGSATAIGEQPIKGLINNQSGARMTVGEALTNLVFTKISDLKDVKCSANWMWAAKLPGEGAALHDACNAMCTIMADIGIAVDGGKDSLSMAAKVGGQPVKAPGALVVSVYAPCPDIRLKVTPDLKLPHGKGSLVYVRMGSSKCRLGGSALAQVYNQIGNTCPDLDDPKEFVSGFQTTQELIGNKLVTAGHDVSDGGLVTALLEMAFAGNCGIDVNLHYPSTEEPCVSKAIDLLFAEELGIVLEVSKRNLGKVLSAYKSSNVACCEIGQTGSLGEDSYVSICLEGVSVLKENMVDLRDIWEATSFQLERRQCNPRCVELEEAGLRHRKAPEYCLTFEPLAAAPREMTDSPPKVAVIREEGSNGDREMVASLYMAGFEVWDVTMNDLCQGSFSLKMFRGVVFVGGFSYADVMGSAKGWAAVCQVNDTARKEFDSFLTRNDTFSLGICNGCQLMGLLGWVGSDTTASSSNEDSDALCASQGVCFTHNTSERFESRFVTVSIEPSPAIMLKGMEGSTLGVWVAHGEGRAQFRRADILQDILAKDLAPVRYVDDDCNITTQYPLNPNGSPLGIAALCSQDGRHLAMMPHPERCTLIWQWPWMPEDWRQNLETSPWLQMFHNAFMWCQQ</sequence>
<dbReference type="GO" id="GO:0046872">
    <property type="term" value="F:metal ion binding"/>
    <property type="evidence" value="ECO:0007669"/>
    <property type="project" value="UniProtKB-KW"/>
</dbReference>
<evidence type="ECO:0000256" key="9">
    <source>
        <dbReference type="ARBA" id="ARBA00022741"/>
    </source>
</evidence>
<evidence type="ECO:0000256" key="6">
    <source>
        <dbReference type="ARBA" id="ARBA00022553"/>
    </source>
</evidence>
<dbReference type="Pfam" id="PF13507">
    <property type="entry name" value="GATase_5"/>
    <property type="match status" value="1"/>
</dbReference>
<accession>A0A6P8IA67</accession>
<dbReference type="InterPro" id="IPR010918">
    <property type="entry name" value="PurM-like_C_dom"/>
</dbReference>
<dbReference type="SUPFAM" id="SSF52317">
    <property type="entry name" value="Class I glutamine amidotransferase-like"/>
    <property type="match status" value="1"/>
</dbReference>
<dbReference type="Gene3D" id="1.10.8.750">
    <property type="entry name" value="Phosphoribosylformylglycinamidine synthase, linker domain"/>
    <property type="match status" value="1"/>
</dbReference>
<feature type="domain" description="Phosphoribosylformylglycinamidine synthase linker" evidence="19">
    <location>
        <begin position="198"/>
        <end position="247"/>
    </location>
</feature>
<dbReference type="GeneID" id="116300291"/>
<dbReference type="RefSeq" id="XP_031564988.1">
    <property type="nucleotide sequence ID" value="XM_031709128.1"/>
</dbReference>
<dbReference type="CDD" id="cd02203">
    <property type="entry name" value="PurL_repeat1"/>
    <property type="match status" value="1"/>
</dbReference>
<dbReference type="CDD" id="cd01740">
    <property type="entry name" value="GATase1_FGAR_AT"/>
    <property type="match status" value="1"/>
</dbReference>
<comment type="pathway">
    <text evidence="2">Purine metabolism; IMP biosynthesis via de novo pathway; 5-amino-1-(5-phospho-D-ribosyl)imidazole from N(2)-formyl-N(1)-(5-phospho-D-ribosyl)glycinamide: step 1/2.</text>
</comment>
<dbReference type="InterPro" id="IPR010073">
    <property type="entry name" value="PurL_large"/>
</dbReference>
<dbReference type="UniPathway" id="UPA00074">
    <property type="reaction ID" value="UER00128"/>
</dbReference>
<dbReference type="PROSITE" id="PS51273">
    <property type="entry name" value="GATASE_TYPE_1"/>
    <property type="match status" value="1"/>
</dbReference>
<dbReference type="EC" id="6.3.5.3" evidence="4"/>
<keyword evidence="5" id="KW-0963">Cytoplasm</keyword>
<dbReference type="FunFam" id="3.30.1330.10:FF:000010">
    <property type="entry name" value="Phosphoribosylformylglycinamidine synthase"/>
    <property type="match status" value="1"/>
</dbReference>
<dbReference type="SMART" id="SM01211">
    <property type="entry name" value="GATase_5"/>
    <property type="match status" value="1"/>
</dbReference>
<evidence type="ECO:0000259" key="21">
    <source>
        <dbReference type="Pfam" id="PF22689"/>
    </source>
</evidence>
<evidence type="ECO:0000313" key="22">
    <source>
        <dbReference type="Proteomes" id="UP000515163"/>
    </source>
</evidence>
<dbReference type="InterPro" id="IPR041609">
    <property type="entry name" value="PurL_linker"/>
</dbReference>
<dbReference type="InterPro" id="IPR036604">
    <property type="entry name" value="PurS-like_sf"/>
</dbReference>
<dbReference type="Proteomes" id="UP000515163">
    <property type="component" value="Unplaced"/>
</dbReference>
<evidence type="ECO:0000256" key="13">
    <source>
        <dbReference type="ARBA" id="ARBA00022962"/>
    </source>
</evidence>
<evidence type="ECO:0000256" key="15">
    <source>
        <dbReference type="ARBA" id="ARBA00032632"/>
    </source>
</evidence>
<dbReference type="InterPro" id="IPR036676">
    <property type="entry name" value="PurM-like_C_sf"/>
</dbReference>
<reference evidence="23" key="1">
    <citation type="submission" date="2025-08" db="UniProtKB">
        <authorList>
            <consortium name="RefSeq"/>
        </authorList>
    </citation>
    <scope>IDENTIFICATION</scope>
    <source>
        <tissue evidence="23">Tentacle</tissue>
    </source>
</reference>
<keyword evidence="10" id="KW-0658">Purine biosynthesis</keyword>
<dbReference type="InterPro" id="IPR055181">
    <property type="entry name" value="FGAR-AT_PurM_N-like"/>
</dbReference>
<evidence type="ECO:0000256" key="12">
    <source>
        <dbReference type="ARBA" id="ARBA00022842"/>
    </source>
</evidence>
<dbReference type="SUPFAM" id="SSF82697">
    <property type="entry name" value="PurS-like"/>
    <property type="match status" value="1"/>
</dbReference>
<evidence type="ECO:0000256" key="4">
    <source>
        <dbReference type="ARBA" id="ARBA00012747"/>
    </source>
</evidence>
<dbReference type="Gene3D" id="3.40.50.880">
    <property type="match status" value="1"/>
</dbReference>
<dbReference type="Pfam" id="PF22689">
    <property type="entry name" value="FGAR-AT_PurM_N-like"/>
    <property type="match status" value="1"/>
</dbReference>
<dbReference type="GO" id="GO:0006189">
    <property type="term" value="P:'de novo' IMP biosynthetic process"/>
    <property type="evidence" value="ECO:0007669"/>
    <property type="project" value="UniProtKB-UniPathway"/>
</dbReference>
<dbReference type="KEGG" id="aten:116300291"/>
<dbReference type="GO" id="GO:0005737">
    <property type="term" value="C:cytoplasm"/>
    <property type="evidence" value="ECO:0007669"/>
    <property type="project" value="UniProtKB-SubCell"/>
</dbReference>
<dbReference type="SUPFAM" id="SSF109736">
    <property type="entry name" value="FGAM synthase PurL, linker domain"/>
    <property type="match status" value="1"/>
</dbReference>
<dbReference type="GO" id="GO:0005524">
    <property type="term" value="F:ATP binding"/>
    <property type="evidence" value="ECO:0007669"/>
    <property type="project" value="UniProtKB-KW"/>
</dbReference>
<dbReference type="OrthoDB" id="6666987at2759"/>
<dbReference type="PANTHER" id="PTHR10099">
    <property type="entry name" value="PHOSPHORIBOSYLFORMYLGLYCINAMIDINE SYNTHASE"/>
    <property type="match status" value="1"/>
</dbReference>
<evidence type="ECO:0000259" key="19">
    <source>
        <dbReference type="Pfam" id="PF18072"/>
    </source>
</evidence>
<protein>
    <recommendedName>
        <fullName evidence="17">Phosphoribosylformylglycinamidine synthase</fullName>
        <ecNumber evidence="4">6.3.5.3</ecNumber>
    </recommendedName>
    <alternativeName>
        <fullName evidence="15">Formylglycinamide ribonucleotide amidotransferase</fullName>
    </alternativeName>
    <alternativeName>
        <fullName evidence="14">Formylglycinamide ribotide amidotransferase</fullName>
    </alternativeName>
</protein>
<dbReference type="FunCoup" id="A0A6P8IA67">
    <property type="interactions" value="1640"/>
</dbReference>
<keyword evidence="12" id="KW-0460">Magnesium</keyword>
<evidence type="ECO:0000256" key="2">
    <source>
        <dbReference type="ARBA" id="ARBA00004920"/>
    </source>
</evidence>
<evidence type="ECO:0000256" key="1">
    <source>
        <dbReference type="ARBA" id="ARBA00004496"/>
    </source>
</evidence>
<evidence type="ECO:0000259" key="20">
    <source>
        <dbReference type="Pfam" id="PF18076"/>
    </source>
</evidence>